<dbReference type="Pfam" id="PF15968">
    <property type="entry name" value="RexB"/>
    <property type="match status" value="1"/>
</dbReference>
<dbReference type="EMBL" id="DAASAO010000038">
    <property type="protein sequence ID" value="HAE4716539.1"/>
    <property type="molecule type" value="Genomic_DNA"/>
</dbReference>
<reference evidence="1" key="2">
    <citation type="submission" date="2018-07" db="EMBL/GenBank/DDBJ databases">
        <authorList>
            <consortium name="NCBI Pathogen Detection Project"/>
        </authorList>
    </citation>
    <scope>NUCLEOTIDE SEQUENCE</scope>
    <source>
        <strain evidence="1">M6</strain>
    </source>
</reference>
<comment type="caution">
    <text evidence="1">The sequence shown here is derived from an EMBL/GenBank/DDBJ whole genome shotgun (WGS) entry which is preliminary data.</text>
</comment>
<sequence>ASASFIHICILVFQLYNLTREQE</sequence>
<proteinExistence type="predicted"/>
<accession>A0A731TBH5</accession>
<reference evidence="1" key="1">
    <citation type="journal article" date="2018" name="Genome Biol.">
        <title>SKESA: strategic k-mer extension for scrupulous assemblies.</title>
        <authorList>
            <person name="Souvorov A."/>
            <person name="Agarwala R."/>
            <person name="Lipman D.J."/>
        </authorList>
    </citation>
    <scope>NUCLEOTIDE SEQUENCE</scope>
    <source>
        <strain evidence="1">M6</strain>
    </source>
</reference>
<name>A0A731TBH5_SALEN</name>
<gene>
    <name evidence="1" type="ORF">GNA90_004675</name>
</gene>
<dbReference type="AlphaFoldDB" id="A0A731TBH5"/>
<feature type="non-terminal residue" evidence="1">
    <location>
        <position position="1"/>
    </location>
</feature>
<organism evidence="1">
    <name type="scientific">Salmonella enteritidis</name>
    <dbReference type="NCBI Taxonomy" id="149539"/>
    <lineage>
        <taxon>Bacteria</taxon>
        <taxon>Pseudomonadati</taxon>
        <taxon>Pseudomonadota</taxon>
        <taxon>Gammaproteobacteria</taxon>
        <taxon>Enterobacterales</taxon>
        <taxon>Enterobacteriaceae</taxon>
        <taxon>Salmonella</taxon>
    </lineage>
</organism>
<dbReference type="InterPro" id="IPR031892">
    <property type="entry name" value="RexB"/>
</dbReference>
<protein>
    <submittedName>
        <fullName evidence="1">Biopolymer transporter ExbB</fullName>
    </submittedName>
</protein>
<evidence type="ECO:0000313" key="1">
    <source>
        <dbReference type="EMBL" id="HAE4716539.1"/>
    </source>
</evidence>